<dbReference type="AlphaFoldDB" id="K3VRF2"/>
<dbReference type="Proteomes" id="UP000007978">
    <property type="component" value="Chromosome 2"/>
</dbReference>
<feature type="domain" description="Heterokaryon incompatibility" evidence="1">
    <location>
        <begin position="254"/>
        <end position="404"/>
    </location>
</feature>
<dbReference type="RefSeq" id="XP_009253636.1">
    <property type="nucleotide sequence ID" value="XM_009255361.1"/>
</dbReference>
<dbReference type="EMBL" id="AFNW01000056">
    <property type="protein sequence ID" value="EKJ77744.1"/>
    <property type="molecule type" value="Genomic_DNA"/>
</dbReference>
<reference evidence="2 3" key="1">
    <citation type="journal article" date="2012" name="PLoS Pathog.">
        <title>Comparative pathogenomics reveals horizontally acquired novel virulence genes in fungi infecting cereal hosts.</title>
        <authorList>
            <person name="Gardiner D.M."/>
            <person name="McDonald M.C."/>
            <person name="Covarelli L."/>
            <person name="Solomon P.S."/>
            <person name="Rusu A.G."/>
            <person name="Marshall M."/>
            <person name="Kazan K."/>
            <person name="Chakraborty S."/>
            <person name="McDonald B.A."/>
            <person name="Manners J.M."/>
        </authorList>
    </citation>
    <scope>NUCLEOTIDE SEQUENCE [LARGE SCALE GENOMIC DNA]</scope>
    <source>
        <strain evidence="2 3">CS3096</strain>
    </source>
</reference>
<protein>
    <recommendedName>
        <fullName evidence="1">Heterokaryon incompatibility domain-containing protein</fullName>
    </recommendedName>
</protein>
<sequence length="849" mass="96768">MCLARIDTANGSYQCTSSFEKKVFIPVIVWLSDIMPVCRNRGQFLELLSWDNRGHPHSIIVDMRFSNSALASAVNAAKMQSIQKSCEICGIFDKLFVEKDVKRNLSRERAIEKRCAVHTPLLNWVENKYVERNQLEREVGYKSRNYEASGFHFARKKGDIPSVAVTDYKGRPQGPFQIIQHQLKTQDNTQLDDHTSTMNPDWIDLGIARSWMDKCIAEHGSECQGTLNLQTVSPAWLIDTQKDCLVPGTTSKEYIALSYRWGPSAAPQMDNETFKQMGVPGGLSKQRSFLTPTVRDAIHTVRELGERYLWVDAICLPPDDIEQVSEQLQLMGSIYASAKLTIVALDGDANTGFQGLEGQSSPRKLSNLFHWRKDTNLLLRDQPKLSAMDVQASEYFTRGWTYQEYMLSQRRLIFGNQQIHWKCSCAEWHEDLPTLQEEQRGKSVRPKSLGFPNIKRGLSDVREFGILINEYNARQLKYPEDAYPAADGLLNYLGKLAFPGGFLFGLPRIYFGIALMWSIEFGMANPNRPQRPGLARRMPSERSHSILPNTHLPSWSWVGWSGYGVHMLDREAQFRWADLLLAETGWSPVQLIKTSSVTIPITEWFSHSSKGFNITQALPHSATVYEEGSEISYDKSVWTRKEFDPVQHGIKAEGFNPPFGFSGKHIYEHINLPSKYFWWPLPPSSSTPLDEPDNTSYSPLISCQAKRAWFGAAKMVRWSRDVNMDAHLRLLDKKGKLCGWLQLPNDDEIDRFPEPVVEEGMGKHVDTLGLEGVFLNPSPARAQSLELVAICRCKFADIETIDDKIQYKEFYGVLWVEWVDGIAYRKGCGYVKKELWEEQDLEDVHLILG</sequence>
<comment type="caution">
    <text evidence="2">The sequence shown here is derived from an EMBL/GenBank/DDBJ whole genome shotgun (WGS) entry which is preliminary data.</text>
</comment>
<evidence type="ECO:0000313" key="2">
    <source>
        <dbReference type="EMBL" id="EKJ77744.1"/>
    </source>
</evidence>
<keyword evidence="3" id="KW-1185">Reference proteome</keyword>
<proteinExistence type="predicted"/>
<dbReference type="PANTHER" id="PTHR33112">
    <property type="entry name" value="DOMAIN PROTEIN, PUTATIVE-RELATED"/>
    <property type="match status" value="1"/>
</dbReference>
<dbReference type="HOGENOM" id="CLU_003953_2_1_1"/>
<name>K3VRF2_FUSPC</name>
<dbReference type="OrthoDB" id="5135333at2759"/>
<organism evidence="2 3">
    <name type="scientific">Fusarium pseudograminearum (strain CS3096)</name>
    <name type="common">Wheat and barley crown-rot fungus</name>
    <dbReference type="NCBI Taxonomy" id="1028729"/>
    <lineage>
        <taxon>Eukaryota</taxon>
        <taxon>Fungi</taxon>
        <taxon>Dikarya</taxon>
        <taxon>Ascomycota</taxon>
        <taxon>Pezizomycotina</taxon>
        <taxon>Sordariomycetes</taxon>
        <taxon>Hypocreomycetidae</taxon>
        <taxon>Hypocreales</taxon>
        <taxon>Nectriaceae</taxon>
        <taxon>Fusarium</taxon>
    </lineage>
</organism>
<dbReference type="Pfam" id="PF06985">
    <property type="entry name" value="HET"/>
    <property type="match status" value="1"/>
</dbReference>
<evidence type="ECO:0000259" key="1">
    <source>
        <dbReference type="Pfam" id="PF06985"/>
    </source>
</evidence>
<dbReference type="PANTHER" id="PTHR33112:SF1">
    <property type="entry name" value="HETEROKARYON INCOMPATIBILITY DOMAIN-CONTAINING PROTEIN"/>
    <property type="match status" value="1"/>
</dbReference>
<dbReference type="GeneID" id="20360861"/>
<dbReference type="eggNOG" id="ENOG502SIIC">
    <property type="taxonomic scope" value="Eukaryota"/>
</dbReference>
<evidence type="ECO:0000313" key="3">
    <source>
        <dbReference type="Proteomes" id="UP000007978"/>
    </source>
</evidence>
<dbReference type="KEGG" id="fpu:FPSE_02242"/>
<gene>
    <name evidence="2" type="ORF">FPSE_02242</name>
</gene>
<dbReference type="InterPro" id="IPR010730">
    <property type="entry name" value="HET"/>
</dbReference>
<accession>K3VRF2</accession>